<name>A0A7C3SJY0_9BACT</name>
<organism evidence="2">
    <name type="scientific">Desulfobacca acetoxidans</name>
    <dbReference type="NCBI Taxonomy" id="60893"/>
    <lineage>
        <taxon>Bacteria</taxon>
        <taxon>Pseudomonadati</taxon>
        <taxon>Thermodesulfobacteriota</taxon>
        <taxon>Desulfobaccia</taxon>
        <taxon>Desulfobaccales</taxon>
        <taxon>Desulfobaccaceae</taxon>
        <taxon>Desulfobacca</taxon>
    </lineage>
</organism>
<dbReference type="AlphaFoldDB" id="A0A7C3SJY0"/>
<evidence type="ECO:0000313" key="2">
    <source>
        <dbReference type="EMBL" id="HGB15460.1"/>
    </source>
</evidence>
<reference evidence="2" key="1">
    <citation type="journal article" date="2020" name="mSystems">
        <title>Genome- and Community-Level Interaction Insights into Carbon Utilization and Element Cycling Functions of Hydrothermarchaeota in Hydrothermal Sediment.</title>
        <authorList>
            <person name="Zhou Z."/>
            <person name="Liu Y."/>
            <person name="Xu W."/>
            <person name="Pan J."/>
            <person name="Luo Z.H."/>
            <person name="Li M."/>
        </authorList>
    </citation>
    <scope>NUCLEOTIDE SEQUENCE [LARGE SCALE GENOMIC DNA]</scope>
    <source>
        <strain evidence="2">SpSt-776</strain>
    </source>
</reference>
<dbReference type="PROSITE" id="PS51257">
    <property type="entry name" value="PROKAR_LIPOPROTEIN"/>
    <property type="match status" value="1"/>
</dbReference>
<dbReference type="Pfam" id="PF16222">
    <property type="entry name" value="DUF4881"/>
    <property type="match status" value="1"/>
</dbReference>
<comment type="caution">
    <text evidence="2">The sequence shown here is derived from an EMBL/GenBank/DDBJ whole genome shotgun (WGS) entry which is preliminary data.</text>
</comment>
<gene>
    <name evidence="2" type="ORF">ENV62_09540</name>
</gene>
<feature type="region of interest" description="Disordered" evidence="1">
    <location>
        <begin position="52"/>
        <end position="82"/>
    </location>
</feature>
<dbReference type="InterPro" id="IPR032621">
    <property type="entry name" value="DUF4881"/>
</dbReference>
<feature type="compositionally biased region" description="Basic and acidic residues" evidence="1">
    <location>
        <begin position="70"/>
        <end position="82"/>
    </location>
</feature>
<evidence type="ECO:0000256" key="1">
    <source>
        <dbReference type="SAM" id="MobiDB-lite"/>
    </source>
</evidence>
<protein>
    <submittedName>
        <fullName evidence="2">DUF4881 domain-containing protein</fullName>
    </submittedName>
</protein>
<accession>A0A7C3SJY0</accession>
<proteinExistence type="predicted"/>
<dbReference type="EMBL" id="DTHB01000053">
    <property type="protein sequence ID" value="HGB15460.1"/>
    <property type="molecule type" value="Genomic_DNA"/>
</dbReference>
<sequence>MRRWGCLMLITLLPLTLMLGCGELGKVDQGRVIEYDKEKGIVTLIQDKKAEPGAPDYDTLPPHSYTIPADPREMGPEPKAGKRMKLDVEKREIVIFDPATQNFKTIKFDLVDKKEGVTKDDPLVAGKTFPIIDKEKRTISVYSGRQKLLVVFSVPDEYFNLPPDTWEAGDEVRIYYKEPGKALRLMNITKTDIYKK</sequence>